<feature type="non-terminal residue" evidence="4">
    <location>
        <position position="298"/>
    </location>
</feature>
<dbReference type="GO" id="GO:0005524">
    <property type="term" value="F:ATP binding"/>
    <property type="evidence" value="ECO:0007669"/>
    <property type="project" value="UniProtKB-KW"/>
</dbReference>
<dbReference type="Pfam" id="PF07728">
    <property type="entry name" value="AAA_5"/>
    <property type="match status" value="1"/>
</dbReference>
<dbReference type="EMBL" id="CAJOBI010331886">
    <property type="protein sequence ID" value="CAF5199820.1"/>
    <property type="molecule type" value="Genomic_DNA"/>
</dbReference>
<dbReference type="GO" id="GO:0016887">
    <property type="term" value="F:ATP hydrolysis activity"/>
    <property type="evidence" value="ECO:0007669"/>
    <property type="project" value="InterPro"/>
</dbReference>
<evidence type="ECO:0000256" key="2">
    <source>
        <dbReference type="ARBA" id="ARBA00022840"/>
    </source>
</evidence>
<dbReference type="Gene3D" id="3.40.50.300">
    <property type="entry name" value="P-loop containing nucleotide triphosphate hydrolases"/>
    <property type="match status" value="1"/>
</dbReference>
<reference evidence="4" key="1">
    <citation type="submission" date="2021-02" db="EMBL/GenBank/DDBJ databases">
        <authorList>
            <person name="Nowell W R."/>
        </authorList>
    </citation>
    <scope>NUCLEOTIDE SEQUENCE</scope>
</reference>
<organism evidence="4 5">
    <name type="scientific">Rotaria magnacalcarata</name>
    <dbReference type="NCBI Taxonomy" id="392030"/>
    <lineage>
        <taxon>Eukaryota</taxon>
        <taxon>Metazoa</taxon>
        <taxon>Spiralia</taxon>
        <taxon>Gnathifera</taxon>
        <taxon>Rotifera</taxon>
        <taxon>Eurotatoria</taxon>
        <taxon>Bdelloidea</taxon>
        <taxon>Philodinida</taxon>
        <taxon>Philodinidae</taxon>
        <taxon>Rotaria</taxon>
    </lineage>
</organism>
<dbReference type="PANTHER" id="PTHR48103:SF2">
    <property type="entry name" value="MIDASIN"/>
    <property type="match status" value="1"/>
</dbReference>
<keyword evidence="1" id="KW-0547">Nucleotide-binding</keyword>
<protein>
    <recommendedName>
        <fullName evidence="3">ATPase dynein-related AAA domain-containing protein</fullName>
    </recommendedName>
</protein>
<dbReference type="GO" id="GO:0000027">
    <property type="term" value="P:ribosomal large subunit assembly"/>
    <property type="evidence" value="ECO:0007669"/>
    <property type="project" value="TreeGrafter"/>
</dbReference>
<dbReference type="Proteomes" id="UP000676336">
    <property type="component" value="Unassembled WGS sequence"/>
</dbReference>
<gene>
    <name evidence="4" type="ORF">SMN809_LOCUS75176</name>
</gene>
<accession>A0A8S3IIU8</accession>
<feature type="domain" description="ATPase dynein-related AAA" evidence="3">
    <location>
        <begin position="57"/>
        <end position="197"/>
    </location>
</feature>
<name>A0A8S3IIU8_9BILA</name>
<evidence type="ECO:0000256" key="1">
    <source>
        <dbReference type="ARBA" id="ARBA00022741"/>
    </source>
</evidence>
<evidence type="ECO:0000259" key="3">
    <source>
        <dbReference type="Pfam" id="PF07728"/>
    </source>
</evidence>
<dbReference type="AlphaFoldDB" id="A0A8S3IIU8"/>
<proteinExistence type="predicted"/>
<evidence type="ECO:0000313" key="4">
    <source>
        <dbReference type="EMBL" id="CAF5199820.1"/>
    </source>
</evidence>
<comment type="caution">
    <text evidence="4">The sequence shown here is derived from an EMBL/GenBank/DDBJ whole genome shotgun (WGS) entry which is preliminary data.</text>
</comment>
<dbReference type="InterPro" id="IPR027417">
    <property type="entry name" value="P-loop_NTPase"/>
</dbReference>
<feature type="non-terminal residue" evidence="4">
    <location>
        <position position="1"/>
    </location>
</feature>
<dbReference type="InterPro" id="IPR011704">
    <property type="entry name" value="ATPase_dyneun-rel_AAA"/>
</dbReference>
<keyword evidence="2" id="KW-0067">ATP-binding</keyword>
<evidence type="ECO:0000313" key="5">
    <source>
        <dbReference type="Proteomes" id="UP000676336"/>
    </source>
</evidence>
<dbReference type="PANTHER" id="PTHR48103">
    <property type="entry name" value="MIDASIN-RELATED"/>
    <property type="match status" value="1"/>
</dbReference>
<dbReference type="GO" id="GO:0030687">
    <property type="term" value="C:preribosome, large subunit precursor"/>
    <property type="evidence" value="ECO:0007669"/>
    <property type="project" value="TreeGrafter"/>
</dbReference>
<dbReference type="GO" id="GO:0000055">
    <property type="term" value="P:ribosomal large subunit export from nucleus"/>
    <property type="evidence" value="ECO:0007669"/>
    <property type="project" value="TreeGrafter"/>
</dbReference>
<dbReference type="SUPFAM" id="SSF52540">
    <property type="entry name" value="P-loop containing nucleoside triphosphate hydrolases"/>
    <property type="match status" value="1"/>
</dbReference>
<dbReference type="GO" id="GO:0005634">
    <property type="term" value="C:nucleus"/>
    <property type="evidence" value="ECO:0007669"/>
    <property type="project" value="TreeGrafter"/>
</dbReference>
<sequence>IKNQLISQVEQLLTQHENKLQQPKFIELINESPEHILTASREKYADAVLGAVACNIPLLLEGPAAVGKTALISHLCKHMKNNSTTKMKLERVNNTDTTTIQDYLGSFLPSNEGFIYKKGALYSAMSNGSWFLADEFNLADPSVMNVLFPLLEGKNSITIPTSGKIITAEAGFRFFATQNDASYANRHRLPDSLRNRFLEIQFGDFPKNELGEIIERRKEPGKEKPTCLNKKSAGEISTFYHQIIDKSTRITFREIVKWLHRHSLFSPTREAWPTIGISLLCAKYSHTSNIRKELIDDF</sequence>